<keyword evidence="3" id="KW-0808">Transferase</keyword>
<keyword evidence="2" id="KW-0328">Glycosyltransferase</keyword>
<dbReference type="PANTHER" id="PTHR13301">
    <property type="entry name" value="X-BOX TRANSCRIPTION FACTOR-RELATED"/>
    <property type="match status" value="1"/>
</dbReference>
<evidence type="ECO:0000256" key="6">
    <source>
        <dbReference type="ARBA" id="ARBA00023136"/>
    </source>
</evidence>
<keyword evidence="4 8" id="KW-0812">Transmembrane</keyword>
<evidence type="ECO:0000313" key="9">
    <source>
        <dbReference type="EMBL" id="KAF7128152.1"/>
    </source>
</evidence>
<reference evidence="9" key="1">
    <citation type="submission" date="2019-11" db="EMBL/GenBank/DDBJ databases">
        <authorList>
            <person name="Liu Y."/>
            <person name="Hou J."/>
            <person name="Li T.-Q."/>
            <person name="Guan C.-H."/>
            <person name="Wu X."/>
            <person name="Wu H.-Z."/>
            <person name="Ling F."/>
            <person name="Zhang R."/>
            <person name="Shi X.-G."/>
            <person name="Ren J.-P."/>
            <person name="Chen E.-F."/>
            <person name="Sun J.-M."/>
        </authorList>
    </citation>
    <scope>NUCLEOTIDE SEQUENCE</scope>
    <source>
        <strain evidence="9">Adult_tree_wgs_1</strain>
        <tissue evidence="9">Leaves</tissue>
    </source>
</reference>
<accession>A0A834LBC1</accession>
<dbReference type="GO" id="GO:0071555">
    <property type="term" value="P:cell wall organization"/>
    <property type="evidence" value="ECO:0007669"/>
    <property type="project" value="UniProtKB-KW"/>
</dbReference>
<dbReference type="GO" id="GO:0012505">
    <property type="term" value="C:endomembrane system"/>
    <property type="evidence" value="ECO:0007669"/>
    <property type="project" value="UniProtKB-SubCell"/>
</dbReference>
<evidence type="ECO:0000256" key="3">
    <source>
        <dbReference type="ARBA" id="ARBA00022679"/>
    </source>
</evidence>
<keyword evidence="5 8" id="KW-1133">Transmembrane helix</keyword>
<keyword evidence="6 8" id="KW-0472">Membrane</keyword>
<evidence type="ECO:0000313" key="10">
    <source>
        <dbReference type="Proteomes" id="UP000626092"/>
    </source>
</evidence>
<evidence type="ECO:0000256" key="5">
    <source>
        <dbReference type="ARBA" id="ARBA00022989"/>
    </source>
</evidence>
<protein>
    <recommendedName>
        <fullName evidence="11">Cellulose synthase</fullName>
    </recommendedName>
</protein>
<dbReference type="GO" id="GO:0016760">
    <property type="term" value="F:cellulose synthase (UDP-forming) activity"/>
    <property type="evidence" value="ECO:0007669"/>
    <property type="project" value="InterPro"/>
</dbReference>
<evidence type="ECO:0000256" key="7">
    <source>
        <dbReference type="ARBA" id="ARBA00023316"/>
    </source>
</evidence>
<feature type="transmembrane region" description="Helical" evidence="8">
    <location>
        <begin position="219"/>
        <end position="243"/>
    </location>
</feature>
<keyword evidence="7" id="KW-0961">Cell wall biogenesis/degradation</keyword>
<dbReference type="OrthoDB" id="72851at2759"/>
<keyword evidence="10" id="KW-1185">Reference proteome</keyword>
<dbReference type="AlphaFoldDB" id="A0A834LBC1"/>
<dbReference type="InterPro" id="IPR005150">
    <property type="entry name" value="Cellulose_synth"/>
</dbReference>
<feature type="transmembrane region" description="Helical" evidence="8">
    <location>
        <begin position="288"/>
        <end position="308"/>
    </location>
</feature>
<dbReference type="GO" id="GO:0016020">
    <property type="term" value="C:membrane"/>
    <property type="evidence" value="ECO:0007669"/>
    <property type="project" value="InterPro"/>
</dbReference>
<dbReference type="Proteomes" id="UP000626092">
    <property type="component" value="Unassembled WGS sequence"/>
</dbReference>
<gene>
    <name evidence="9" type="ORF">RHSIM_Rhsim11G0082200</name>
</gene>
<sequence>MCFMMDPASGKKICYVQFPQRFDGIDRQDRYANRNTIFFDISWMDIWISYFNQIQDALPRLAVRVLQSLKAWILGISPHKPFKSLALDSSTGLGILCNFPECPLSTLLFVSSLGSSSSLRKQLTISSLGIYISADQHYSSIVFMALFISIAATSILEIQWGRVTLDDWWRNEQFWLISGVSSHFFALFQGFLKALTGVNANITIASKDGGKEESLELHLFKWTSLLILPMTLLIINVIGVIVGVADTINNGYNTWVLLFAKFFFALWVILHFYPFLKGLMGKQAGVPTIIVVWTILLASILSLLWVWIDLFLPKGGIVLEVRGLNCN</sequence>
<evidence type="ECO:0000256" key="4">
    <source>
        <dbReference type="ARBA" id="ARBA00022692"/>
    </source>
</evidence>
<name>A0A834LBC1_RHOSS</name>
<organism evidence="9 10">
    <name type="scientific">Rhododendron simsii</name>
    <name type="common">Sims's rhododendron</name>
    <dbReference type="NCBI Taxonomy" id="118357"/>
    <lineage>
        <taxon>Eukaryota</taxon>
        <taxon>Viridiplantae</taxon>
        <taxon>Streptophyta</taxon>
        <taxon>Embryophyta</taxon>
        <taxon>Tracheophyta</taxon>
        <taxon>Spermatophyta</taxon>
        <taxon>Magnoliopsida</taxon>
        <taxon>eudicotyledons</taxon>
        <taxon>Gunneridae</taxon>
        <taxon>Pentapetalae</taxon>
        <taxon>asterids</taxon>
        <taxon>Ericales</taxon>
        <taxon>Ericaceae</taxon>
        <taxon>Ericoideae</taxon>
        <taxon>Rhodoreae</taxon>
        <taxon>Rhododendron</taxon>
    </lineage>
</organism>
<dbReference type="Pfam" id="PF03552">
    <property type="entry name" value="Cellulose_synt"/>
    <property type="match status" value="2"/>
</dbReference>
<feature type="transmembrane region" description="Helical" evidence="8">
    <location>
        <begin position="255"/>
        <end position="276"/>
    </location>
</feature>
<evidence type="ECO:0000256" key="1">
    <source>
        <dbReference type="ARBA" id="ARBA00004308"/>
    </source>
</evidence>
<evidence type="ECO:0000256" key="2">
    <source>
        <dbReference type="ARBA" id="ARBA00022676"/>
    </source>
</evidence>
<dbReference type="EMBL" id="WJXA01000011">
    <property type="protein sequence ID" value="KAF7128152.1"/>
    <property type="molecule type" value="Genomic_DNA"/>
</dbReference>
<comment type="caution">
    <text evidence="9">The sequence shown here is derived from an EMBL/GenBank/DDBJ whole genome shotgun (WGS) entry which is preliminary data.</text>
</comment>
<feature type="transmembrane region" description="Helical" evidence="8">
    <location>
        <begin position="173"/>
        <end position="198"/>
    </location>
</feature>
<proteinExistence type="predicted"/>
<feature type="transmembrane region" description="Helical" evidence="8">
    <location>
        <begin position="141"/>
        <end position="161"/>
    </location>
</feature>
<evidence type="ECO:0000256" key="8">
    <source>
        <dbReference type="SAM" id="Phobius"/>
    </source>
</evidence>
<dbReference type="GO" id="GO:0030244">
    <property type="term" value="P:cellulose biosynthetic process"/>
    <property type="evidence" value="ECO:0007669"/>
    <property type="project" value="InterPro"/>
</dbReference>
<comment type="subcellular location">
    <subcellularLocation>
        <location evidence="1">Endomembrane system</location>
    </subcellularLocation>
</comment>
<evidence type="ECO:0008006" key="11">
    <source>
        <dbReference type="Google" id="ProtNLM"/>
    </source>
</evidence>